<protein>
    <recommendedName>
        <fullName evidence="1">DinB-like domain-containing protein</fullName>
    </recommendedName>
</protein>
<gene>
    <name evidence="2" type="ORF">NPRO_09600</name>
</gene>
<organism evidence="2 3">
    <name type="scientific">Candidatus Nitrosymbiomonas proteolyticus</name>
    <dbReference type="NCBI Taxonomy" id="2608984"/>
    <lineage>
        <taxon>Bacteria</taxon>
        <taxon>Bacillati</taxon>
        <taxon>Armatimonadota</taxon>
        <taxon>Armatimonadota incertae sedis</taxon>
        <taxon>Candidatus Nitrosymbiomonas</taxon>
    </lineage>
</organism>
<sequence length="155" mass="17865">MNLDPFLQAIDHSRTWFFKLVDGLTPEQWDAKPYPNVKSPRETLEHLVISDRVCPVLLQGTEPDYEAYRPEGELSPEQLLDLLRSTHAERMSWLKEFTEGKSPDDTIRTVYSGEQSLASQLIDIATEDWYHIGQVSLVRQGVDPAWDYYAVFYSG</sequence>
<name>A0A809RFY5_9BACT</name>
<proteinExistence type="predicted"/>
<evidence type="ECO:0000313" key="2">
    <source>
        <dbReference type="EMBL" id="BBO23365.1"/>
    </source>
</evidence>
<dbReference type="KEGG" id="npy:NPRO_09600"/>
<evidence type="ECO:0000313" key="3">
    <source>
        <dbReference type="Proteomes" id="UP000662873"/>
    </source>
</evidence>
<evidence type="ECO:0000259" key="1">
    <source>
        <dbReference type="Pfam" id="PF12867"/>
    </source>
</evidence>
<dbReference type="SUPFAM" id="SSF109854">
    <property type="entry name" value="DinB/YfiT-like putative metalloenzymes"/>
    <property type="match status" value="1"/>
</dbReference>
<feature type="domain" description="DinB-like" evidence="1">
    <location>
        <begin position="10"/>
        <end position="135"/>
    </location>
</feature>
<accession>A0A809RFY5</accession>
<dbReference type="Proteomes" id="UP000662873">
    <property type="component" value="Chromosome"/>
</dbReference>
<dbReference type="Gene3D" id="1.20.120.450">
    <property type="entry name" value="dinb family like domain"/>
    <property type="match status" value="1"/>
</dbReference>
<dbReference type="InterPro" id="IPR024775">
    <property type="entry name" value="DinB-like"/>
</dbReference>
<dbReference type="EMBL" id="AP021858">
    <property type="protein sequence ID" value="BBO23365.1"/>
    <property type="molecule type" value="Genomic_DNA"/>
</dbReference>
<dbReference type="InterPro" id="IPR034660">
    <property type="entry name" value="DinB/YfiT-like"/>
</dbReference>
<reference evidence="2" key="1">
    <citation type="journal article" name="DNA Res.">
        <title>The physiological potential of anammox bacteria as revealed by their core genome structure.</title>
        <authorList>
            <person name="Okubo T."/>
            <person name="Toyoda A."/>
            <person name="Fukuhara K."/>
            <person name="Uchiyama I."/>
            <person name="Harigaya Y."/>
            <person name="Kuroiwa M."/>
            <person name="Suzuki T."/>
            <person name="Murakami Y."/>
            <person name="Suwa Y."/>
            <person name="Takami H."/>
        </authorList>
    </citation>
    <scope>NUCLEOTIDE SEQUENCE</scope>
    <source>
        <strain evidence="2">317325-2</strain>
    </source>
</reference>
<dbReference type="AlphaFoldDB" id="A0A809RFY5"/>
<dbReference type="Pfam" id="PF12867">
    <property type="entry name" value="DinB_2"/>
    <property type="match status" value="1"/>
</dbReference>